<protein>
    <submittedName>
        <fullName evidence="1">Uncharacterized protein</fullName>
    </submittedName>
</protein>
<accession>A0ACB7RTJ2</accession>
<dbReference type="Proteomes" id="UP000821845">
    <property type="component" value="Chromosome 7"/>
</dbReference>
<evidence type="ECO:0000313" key="1">
    <source>
        <dbReference type="EMBL" id="KAH6925778.1"/>
    </source>
</evidence>
<comment type="caution">
    <text evidence="1">The sequence shown here is derived from an EMBL/GenBank/DDBJ whole genome shotgun (WGS) entry which is preliminary data.</text>
</comment>
<organism evidence="1 2">
    <name type="scientific">Hyalomma asiaticum</name>
    <name type="common">Tick</name>
    <dbReference type="NCBI Taxonomy" id="266040"/>
    <lineage>
        <taxon>Eukaryota</taxon>
        <taxon>Metazoa</taxon>
        <taxon>Ecdysozoa</taxon>
        <taxon>Arthropoda</taxon>
        <taxon>Chelicerata</taxon>
        <taxon>Arachnida</taxon>
        <taxon>Acari</taxon>
        <taxon>Parasitiformes</taxon>
        <taxon>Ixodida</taxon>
        <taxon>Ixodoidea</taxon>
        <taxon>Ixodidae</taxon>
        <taxon>Hyalomminae</taxon>
        <taxon>Hyalomma</taxon>
    </lineage>
</organism>
<proteinExistence type="predicted"/>
<evidence type="ECO:0000313" key="2">
    <source>
        <dbReference type="Proteomes" id="UP000821845"/>
    </source>
</evidence>
<reference evidence="1" key="1">
    <citation type="submission" date="2020-05" db="EMBL/GenBank/DDBJ databases">
        <title>Large-scale comparative analyses of tick genomes elucidate their genetic diversity and vector capacities.</title>
        <authorList>
            <person name="Jia N."/>
            <person name="Wang J."/>
            <person name="Shi W."/>
            <person name="Du L."/>
            <person name="Sun Y."/>
            <person name="Zhan W."/>
            <person name="Jiang J."/>
            <person name="Wang Q."/>
            <person name="Zhang B."/>
            <person name="Ji P."/>
            <person name="Sakyi L.B."/>
            <person name="Cui X."/>
            <person name="Yuan T."/>
            <person name="Jiang B."/>
            <person name="Yang W."/>
            <person name="Lam T.T.-Y."/>
            <person name="Chang Q."/>
            <person name="Ding S."/>
            <person name="Wang X."/>
            <person name="Zhu J."/>
            <person name="Ruan X."/>
            <person name="Zhao L."/>
            <person name="Wei J."/>
            <person name="Que T."/>
            <person name="Du C."/>
            <person name="Cheng J."/>
            <person name="Dai P."/>
            <person name="Han X."/>
            <person name="Huang E."/>
            <person name="Gao Y."/>
            <person name="Liu J."/>
            <person name="Shao H."/>
            <person name="Ye R."/>
            <person name="Li L."/>
            <person name="Wei W."/>
            <person name="Wang X."/>
            <person name="Wang C."/>
            <person name="Yang T."/>
            <person name="Huo Q."/>
            <person name="Li W."/>
            <person name="Guo W."/>
            <person name="Chen H."/>
            <person name="Zhou L."/>
            <person name="Ni X."/>
            <person name="Tian J."/>
            <person name="Zhou Y."/>
            <person name="Sheng Y."/>
            <person name="Liu T."/>
            <person name="Pan Y."/>
            <person name="Xia L."/>
            <person name="Li J."/>
            <person name="Zhao F."/>
            <person name="Cao W."/>
        </authorList>
    </citation>
    <scope>NUCLEOTIDE SEQUENCE</scope>
    <source>
        <strain evidence="1">Hyas-2018</strain>
    </source>
</reference>
<gene>
    <name evidence="1" type="ORF">HPB50_009872</name>
</gene>
<sequence length="259" mass="26671">MKSPSSAAAGRYVGAVAVMSGCWTVAGAAGTAAGAAEVSGNGAGGAGTRLRFWVFLDFFPDFAAGGAAGVSRRKSAARRGSPGAKGLGEGHPGAGSAEREKVEKVKLSLDGVSWTLPALVYKDCDIPSLSFDCPSMYGRAMSSEVLNEIMSQLKRWPWQRPVSPLAAAAVMRSVVTTGITDPVQVVAVSCHAIVRWSTVYDLFEVSGGIPAAALCSALQYAGHNIAQDSLGSLLGALGKPECIDYDLFIAACAFAQLPP</sequence>
<keyword evidence="2" id="KW-1185">Reference proteome</keyword>
<dbReference type="EMBL" id="CM023487">
    <property type="protein sequence ID" value="KAH6925778.1"/>
    <property type="molecule type" value="Genomic_DNA"/>
</dbReference>
<name>A0ACB7RTJ2_HYAAI</name>